<sequence length="71" mass="8113">MAEESAQRKTRWPELVFVEFSTAARIIEKENPDVKAIKILADSPRIENFDPSRVWVDCNVEDRVVKVPSVG</sequence>
<dbReference type="GO" id="GO:0004867">
    <property type="term" value="F:serine-type endopeptidase inhibitor activity"/>
    <property type="evidence" value="ECO:0007669"/>
    <property type="project" value="UniProtKB-KW"/>
</dbReference>
<evidence type="ECO:0000256" key="2">
    <source>
        <dbReference type="ARBA" id="ARBA00022690"/>
    </source>
</evidence>
<dbReference type="Pfam" id="PF00280">
    <property type="entry name" value="potato_inhibit"/>
    <property type="match status" value="1"/>
</dbReference>
<protein>
    <recommendedName>
        <fullName evidence="5">Protease inhibitor protein</fullName>
    </recommendedName>
</protein>
<keyword evidence="3" id="KW-0722">Serine protease inhibitor</keyword>
<evidence type="ECO:0000256" key="3">
    <source>
        <dbReference type="ARBA" id="ARBA00022900"/>
    </source>
</evidence>
<evidence type="ECO:0000313" key="4">
    <source>
        <dbReference type="EnsemblPlants" id="MELO3C006456.2.1"/>
    </source>
</evidence>
<keyword evidence="2" id="KW-0646">Protease inhibitor</keyword>
<name>A0A9I9CP72_CUCME</name>
<dbReference type="SUPFAM" id="SSF54654">
    <property type="entry name" value="CI-2 family of serine protease inhibitors"/>
    <property type="match status" value="1"/>
</dbReference>
<accession>A0A9I9CP72</accession>
<organism evidence="4">
    <name type="scientific">Cucumis melo</name>
    <name type="common">Muskmelon</name>
    <dbReference type="NCBI Taxonomy" id="3656"/>
    <lineage>
        <taxon>Eukaryota</taxon>
        <taxon>Viridiplantae</taxon>
        <taxon>Streptophyta</taxon>
        <taxon>Embryophyta</taxon>
        <taxon>Tracheophyta</taxon>
        <taxon>Spermatophyta</taxon>
        <taxon>Magnoliopsida</taxon>
        <taxon>eudicotyledons</taxon>
        <taxon>Gunneridae</taxon>
        <taxon>Pentapetalae</taxon>
        <taxon>rosids</taxon>
        <taxon>fabids</taxon>
        <taxon>Cucurbitales</taxon>
        <taxon>Cucurbitaceae</taxon>
        <taxon>Benincaseae</taxon>
        <taxon>Cucumis</taxon>
    </lineage>
</organism>
<evidence type="ECO:0008006" key="5">
    <source>
        <dbReference type="Google" id="ProtNLM"/>
    </source>
</evidence>
<dbReference type="Gramene" id="MELO3C006456.2.1">
    <property type="protein sequence ID" value="MELO3C006456.2.1"/>
    <property type="gene ID" value="MELO3C006456.2"/>
</dbReference>
<dbReference type="EnsemblPlants" id="MELO3C006456.2.1">
    <property type="protein sequence ID" value="MELO3C006456.2.1"/>
    <property type="gene ID" value="MELO3C006456.2"/>
</dbReference>
<comment type="similarity">
    <text evidence="1">Belongs to the protease inhibitor I13 (potato type I serine protease inhibitor) family.</text>
</comment>
<reference evidence="4" key="1">
    <citation type="submission" date="2023-03" db="UniProtKB">
        <authorList>
            <consortium name="EnsemblPlants"/>
        </authorList>
    </citation>
    <scope>IDENTIFICATION</scope>
</reference>
<proteinExistence type="inferred from homology"/>
<dbReference type="Gene3D" id="3.30.10.10">
    <property type="entry name" value="Trypsin Inhibitor V, subunit A"/>
    <property type="match status" value="1"/>
</dbReference>
<dbReference type="InterPro" id="IPR036354">
    <property type="entry name" value="Prot_inh_pot1_sf"/>
</dbReference>
<dbReference type="AlphaFoldDB" id="A0A9I9CP72"/>
<dbReference type="PANTHER" id="PTHR33091">
    <property type="entry name" value="PROTEIN, PUTATIVE, EXPRESSED-RELATED"/>
    <property type="match status" value="1"/>
</dbReference>
<dbReference type="PANTHER" id="PTHR33091:SF94">
    <property type="entry name" value="PROTEASE INHIBITOR PROTEIN"/>
    <property type="match status" value="1"/>
</dbReference>
<evidence type="ECO:0000256" key="1">
    <source>
        <dbReference type="ARBA" id="ARBA00008210"/>
    </source>
</evidence>
<dbReference type="InterPro" id="IPR000864">
    <property type="entry name" value="Prot_inh_pot1"/>
</dbReference>
<dbReference type="GO" id="GO:0009611">
    <property type="term" value="P:response to wounding"/>
    <property type="evidence" value="ECO:0007669"/>
    <property type="project" value="InterPro"/>
</dbReference>